<dbReference type="SUPFAM" id="SSF48264">
    <property type="entry name" value="Cytochrome P450"/>
    <property type="match status" value="1"/>
</dbReference>
<protein>
    <recommendedName>
        <fullName evidence="14">Premnaspirodiene oxygenase-like</fullName>
    </recommendedName>
</protein>
<keyword evidence="7" id="KW-0560">Oxidoreductase</keyword>
<evidence type="ECO:0000313" key="12">
    <source>
        <dbReference type="EMBL" id="WMV16447.1"/>
    </source>
</evidence>
<evidence type="ECO:0000256" key="10">
    <source>
        <dbReference type="ARBA" id="ARBA00023136"/>
    </source>
</evidence>
<keyword evidence="5" id="KW-0479">Metal-binding</keyword>
<evidence type="ECO:0000256" key="6">
    <source>
        <dbReference type="ARBA" id="ARBA00022989"/>
    </source>
</evidence>
<evidence type="ECO:0000256" key="11">
    <source>
        <dbReference type="SAM" id="Phobius"/>
    </source>
</evidence>
<dbReference type="GO" id="GO:0016705">
    <property type="term" value="F:oxidoreductase activity, acting on paired donors, with incorporation or reduction of molecular oxygen"/>
    <property type="evidence" value="ECO:0007669"/>
    <property type="project" value="InterPro"/>
</dbReference>
<comment type="similarity">
    <text evidence="2">Belongs to the cytochrome P450 family.</text>
</comment>
<keyword evidence="9" id="KW-0503">Monooxygenase</keyword>
<keyword evidence="13" id="KW-1185">Reference proteome</keyword>
<gene>
    <name evidence="12" type="ORF">MTR67_009832</name>
</gene>
<feature type="transmembrane region" description="Helical" evidence="11">
    <location>
        <begin position="12"/>
        <end position="34"/>
    </location>
</feature>
<proteinExistence type="inferred from homology"/>
<name>A0AAF0TDP7_SOLVR</name>
<dbReference type="GO" id="GO:0004497">
    <property type="term" value="F:monooxygenase activity"/>
    <property type="evidence" value="ECO:0007669"/>
    <property type="project" value="UniProtKB-KW"/>
</dbReference>
<dbReference type="EMBL" id="CP133613">
    <property type="protein sequence ID" value="WMV16447.1"/>
    <property type="molecule type" value="Genomic_DNA"/>
</dbReference>
<keyword evidence="8" id="KW-0408">Iron</keyword>
<keyword evidence="4 11" id="KW-0812">Transmembrane</keyword>
<evidence type="ECO:0000256" key="9">
    <source>
        <dbReference type="ARBA" id="ARBA00023033"/>
    </source>
</evidence>
<evidence type="ECO:0000256" key="1">
    <source>
        <dbReference type="ARBA" id="ARBA00004370"/>
    </source>
</evidence>
<dbReference type="InterPro" id="IPR002401">
    <property type="entry name" value="Cyt_P450_E_grp-I"/>
</dbReference>
<dbReference type="GO" id="GO:0005506">
    <property type="term" value="F:iron ion binding"/>
    <property type="evidence" value="ECO:0007669"/>
    <property type="project" value="InterPro"/>
</dbReference>
<evidence type="ECO:0000256" key="2">
    <source>
        <dbReference type="ARBA" id="ARBA00010617"/>
    </source>
</evidence>
<dbReference type="GO" id="GO:0016020">
    <property type="term" value="C:membrane"/>
    <property type="evidence" value="ECO:0007669"/>
    <property type="project" value="UniProtKB-SubCell"/>
</dbReference>
<evidence type="ECO:0000256" key="8">
    <source>
        <dbReference type="ARBA" id="ARBA00023004"/>
    </source>
</evidence>
<reference evidence="12" key="1">
    <citation type="submission" date="2023-08" db="EMBL/GenBank/DDBJ databases">
        <title>A de novo genome assembly of Solanum verrucosum Schlechtendal, a Mexican diploid species geographically isolated from the other diploid A-genome species in potato relatives.</title>
        <authorList>
            <person name="Hosaka K."/>
        </authorList>
    </citation>
    <scope>NUCLEOTIDE SEQUENCE</scope>
    <source>
        <tissue evidence="12">Young leaves</tissue>
    </source>
</reference>
<dbReference type="AlphaFoldDB" id="A0AAF0TDP7"/>
<sequence>MLIKRGLALNPFYHSIIHFPLFLATFLTILLLIFTVKLLSKKKPTLHLPPGPWKLPFIGSIHHLIASQLPHHTIRDLAKKHGPLMHLHLGEIPMVVISSPRVSQEILKTQDLAFTNRPELLSIKISTYNYSNIAFAPYGNYWRQMRKLCTLELLSAKSFASIRKEEAFNLVQYVESKSGSIVNLTEKIYALTNAVICRAAFGKRRKEESVYFMSLIEEFSLMITGLDISEVFPSLKFLRVITGTKEILLKLHKTFDNVLDMIIEDHKHKYDEEESSRKNDLVNLLLNLQESDTLDFSFTTDNIKAVILVTYFF</sequence>
<evidence type="ECO:0000256" key="5">
    <source>
        <dbReference type="ARBA" id="ARBA00022723"/>
    </source>
</evidence>
<keyword evidence="3" id="KW-0349">Heme</keyword>
<dbReference type="InterPro" id="IPR001128">
    <property type="entry name" value="Cyt_P450"/>
</dbReference>
<dbReference type="Gene3D" id="1.10.630.10">
    <property type="entry name" value="Cytochrome P450"/>
    <property type="match status" value="1"/>
</dbReference>
<accession>A0AAF0TDP7</accession>
<dbReference type="PANTHER" id="PTHR47955:SF9">
    <property type="entry name" value="PREMNASPIRODIENE OXYGENASE-LIKE"/>
    <property type="match status" value="1"/>
</dbReference>
<dbReference type="PANTHER" id="PTHR47955">
    <property type="entry name" value="CYTOCHROME P450 FAMILY 71 PROTEIN"/>
    <property type="match status" value="1"/>
</dbReference>
<keyword evidence="6 11" id="KW-1133">Transmembrane helix</keyword>
<dbReference type="Proteomes" id="UP001234989">
    <property type="component" value="Chromosome 2"/>
</dbReference>
<comment type="subcellular location">
    <subcellularLocation>
        <location evidence="1">Membrane</location>
    </subcellularLocation>
</comment>
<evidence type="ECO:0000313" key="13">
    <source>
        <dbReference type="Proteomes" id="UP001234989"/>
    </source>
</evidence>
<organism evidence="12 13">
    <name type="scientific">Solanum verrucosum</name>
    <dbReference type="NCBI Taxonomy" id="315347"/>
    <lineage>
        <taxon>Eukaryota</taxon>
        <taxon>Viridiplantae</taxon>
        <taxon>Streptophyta</taxon>
        <taxon>Embryophyta</taxon>
        <taxon>Tracheophyta</taxon>
        <taxon>Spermatophyta</taxon>
        <taxon>Magnoliopsida</taxon>
        <taxon>eudicotyledons</taxon>
        <taxon>Gunneridae</taxon>
        <taxon>Pentapetalae</taxon>
        <taxon>asterids</taxon>
        <taxon>lamiids</taxon>
        <taxon>Solanales</taxon>
        <taxon>Solanaceae</taxon>
        <taxon>Solanoideae</taxon>
        <taxon>Solaneae</taxon>
        <taxon>Solanum</taxon>
    </lineage>
</organism>
<dbReference type="GO" id="GO:0020037">
    <property type="term" value="F:heme binding"/>
    <property type="evidence" value="ECO:0007669"/>
    <property type="project" value="InterPro"/>
</dbReference>
<dbReference type="InterPro" id="IPR036396">
    <property type="entry name" value="Cyt_P450_sf"/>
</dbReference>
<evidence type="ECO:0000256" key="7">
    <source>
        <dbReference type="ARBA" id="ARBA00023002"/>
    </source>
</evidence>
<evidence type="ECO:0008006" key="14">
    <source>
        <dbReference type="Google" id="ProtNLM"/>
    </source>
</evidence>
<dbReference type="Pfam" id="PF00067">
    <property type="entry name" value="p450"/>
    <property type="match status" value="1"/>
</dbReference>
<dbReference type="PRINTS" id="PR00463">
    <property type="entry name" value="EP450I"/>
</dbReference>
<evidence type="ECO:0000256" key="3">
    <source>
        <dbReference type="ARBA" id="ARBA00022617"/>
    </source>
</evidence>
<evidence type="ECO:0000256" key="4">
    <source>
        <dbReference type="ARBA" id="ARBA00022692"/>
    </source>
</evidence>
<keyword evidence="10 11" id="KW-0472">Membrane</keyword>